<dbReference type="WBParaSite" id="TCONS_00008901.p1">
    <property type="protein sequence ID" value="TCONS_00008901.p1"/>
    <property type="gene ID" value="XLOC_006771"/>
</dbReference>
<name>A0A0K0DX36_STRER</name>
<sequence>MMNIKFEGKCFCIHGISQIIDIFVQCYIFGKGFVSEPVTNILSNGDEKEYPIFLELYSKFQKMLISIFKSKNIGIIKEIYLIIGSNIYKPDEIIKIPITYCSLHTGEEGKCCEKNCGPLSVKQQRYFYKEIVSHFDILCCNKLKKNSKIFVYIVAKEELKSLPDDVEEGDELECFKENNLNKISEFLFENSCNGDIKKYDLEERPIYYRWEKYFSFNN</sequence>
<protein>
    <submittedName>
        <fullName evidence="2 3">Uncharacterized protein</fullName>
    </submittedName>
</protein>
<dbReference type="STRING" id="6248.A0A0K0DX36"/>
<dbReference type="Gene3D" id="3.30.900.20">
    <property type="match status" value="1"/>
</dbReference>
<organism evidence="2">
    <name type="scientific">Strongyloides stercoralis</name>
    <name type="common">Threadworm</name>
    <dbReference type="NCBI Taxonomy" id="6248"/>
    <lineage>
        <taxon>Eukaryota</taxon>
        <taxon>Metazoa</taxon>
        <taxon>Ecdysozoa</taxon>
        <taxon>Nematoda</taxon>
        <taxon>Chromadorea</taxon>
        <taxon>Rhabditida</taxon>
        <taxon>Tylenchina</taxon>
        <taxon>Panagrolaimomorpha</taxon>
        <taxon>Strongyloidoidea</taxon>
        <taxon>Strongyloididae</taxon>
        <taxon>Strongyloides</taxon>
    </lineage>
</organism>
<evidence type="ECO:0000313" key="2">
    <source>
        <dbReference type="WBParaSite" id="SSTP_0000180300.1"/>
    </source>
</evidence>
<accession>A0A0K0DX36</accession>
<dbReference type="WBParaSite" id="SSTP_0000180300.1">
    <property type="protein sequence ID" value="SSTP_0000180300.1"/>
    <property type="gene ID" value="SSTP_0000180300"/>
</dbReference>
<dbReference type="Proteomes" id="UP000035681">
    <property type="component" value="Unplaced"/>
</dbReference>
<evidence type="ECO:0000313" key="3">
    <source>
        <dbReference type="WBParaSite" id="TCONS_00008901.p1"/>
    </source>
</evidence>
<evidence type="ECO:0000313" key="1">
    <source>
        <dbReference type="Proteomes" id="UP000035681"/>
    </source>
</evidence>
<dbReference type="AlphaFoldDB" id="A0A0K0DX36"/>
<dbReference type="InterPro" id="IPR053729">
    <property type="entry name" value="MAD2L1BP_domain_sf"/>
</dbReference>
<proteinExistence type="predicted"/>
<keyword evidence="1" id="KW-1185">Reference proteome</keyword>
<reference evidence="2" key="1">
    <citation type="submission" date="2015-08" db="UniProtKB">
        <authorList>
            <consortium name="WormBaseParasite"/>
        </authorList>
    </citation>
    <scope>IDENTIFICATION</scope>
</reference>